<sequence>MIYQRWMIHPGQTKMESMIRKTQTMMVSTLEIHLEEMMG</sequence>
<dbReference type="Proteomes" id="UP000010953">
    <property type="component" value="Unassembled WGS sequence"/>
</dbReference>
<dbReference type="AlphaFoldDB" id="M7Y0Z9"/>
<accession>M7Y0Z9</accession>
<dbReference type="InParanoid" id="M7Y0Z9"/>
<dbReference type="EMBL" id="AMZY02000031">
    <property type="protein sequence ID" value="EMS30871.1"/>
    <property type="molecule type" value="Genomic_DNA"/>
</dbReference>
<gene>
    <name evidence="1" type="ORF">C943_03066</name>
</gene>
<comment type="caution">
    <text evidence="1">The sequence shown here is derived from an EMBL/GenBank/DDBJ whole genome shotgun (WGS) entry which is preliminary data.</text>
</comment>
<organism evidence="1 2">
    <name type="scientific">Mariniradius saccharolyticus AK6</name>
    <dbReference type="NCBI Taxonomy" id="1239962"/>
    <lineage>
        <taxon>Bacteria</taxon>
        <taxon>Pseudomonadati</taxon>
        <taxon>Bacteroidota</taxon>
        <taxon>Cytophagia</taxon>
        <taxon>Cytophagales</taxon>
        <taxon>Cyclobacteriaceae</taxon>
        <taxon>Mariniradius</taxon>
    </lineage>
</organism>
<keyword evidence="2" id="KW-1185">Reference proteome</keyword>
<reference evidence="1" key="1">
    <citation type="submission" date="2013-01" db="EMBL/GenBank/DDBJ databases">
        <title>Genome assembly of Mariniradius saccharolyticus AK6.</title>
        <authorList>
            <person name="Vaidya B."/>
            <person name="Khatri I."/>
            <person name="Tanuku N.R.S."/>
            <person name="Subramanian S."/>
            <person name="Pinnaka A."/>
        </authorList>
    </citation>
    <scope>NUCLEOTIDE SEQUENCE [LARGE SCALE GENOMIC DNA]</scope>
    <source>
        <strain evidence="1">AK6</strain>
    </source>
</reference>
<protein>
    <submittedName>
        <fullName evidence="1">Uncharacterized protein</fullName>
    </submittedName>
</protein>
<evidence type="ECO:0000313" key="1">
    <source>
        <dbReference type="EMBL" id="EMS30871.1"/>
    </source>
</evidence>
<name>M7Y0Z9_9BACT</name>
<evidence type="ECO:0000313" key="2">
    <source>
        <dbReference type="Proteomes" id="UP000010953"/>
    </source>
</evidence>
<proteinExistence type="predicted"/>